<sequence>MFSDIYTEGIELCKEFDKLLQDYEFEYVSDDINDAIIDMINTLLNEFETIDCDILDINNNEEV</sequence>
<dbReference type="EMBL" id="MW036632">
    <property type="protein sequence ID" value="QQG31516.1"/>
    <property type="molecule type" value="Genomic_DNA"/>
</dbReference>
<reference evidence="1" key="1">
    <citation type="journal article" date="2021" name="Arch. Virol.">
        <title>First complete genome characterization of swinepox virus directly from a clinical sample indicates divergence of a Eurasian-lineage virus.</title>
        <authorList>
            <person name="Aasdev A."/>
            <person name="Mishra A."/>
            <person name="Bora D.P."/>
            <person name="Kurkure N.V."/>
            <person name="Barman N.N."/>
            <person name="Raut A.A."/>
        </authorList>
    </citation>
    <scope>NUCLEOTIDE SEQUENCE</scope>
    <source>
        <strain evidence="1">SwPV/India-Assam/16</strain>
    </source>
</reference>
<proteinExistence type="predicted"/>
<accession>A0A881SY41</accession>
<organismHost>
    <name type="scientific">Sus scrofa</name>
    <name type="common">Pig</name>
    <dbReference type="NCBI Taxonomy" id="9823"/>
</organismHost>
<dbReference type="Proteomes" id="UP000671927">
    <property type="component" value="Segment"/>
</dbReference>
<evidence type="ECO:0000313" key="1">
    <source>
        <dbReference type="EMBL" id="QQG31516.1"/>
    </source>
</evidence>
<name>A0A881SY41_SWPV</name>
<organism evidence="1">
    <name type="scientific">Swinepox virus</name>
    <name type="common">SWPV</name>
    <dbReference type="NCBI Taxonomy" id="10276"/>
    <lineage>
        <taxon>Viruses</taxon>
        <taxon>Varidnaviria</taxon>
        <taxon>Bamfordvirae</taxon>
        <taxon>Nucleocytoviricota</taxon>
        <taxon>Pokkesviricetes</taxon>
        <taxon>Chitovirales</taxon>
        <taxon>Poxviridae</taxon>
        <taxon>Chordopoxvirinae</taxon>
        <taxon>Suipoxvirus</taxon>
        <taxon>Suipoxvirus swinepox</taxon>
    </lineage>
</organism>
<protein>
    <submittedName>
        <fullName evidence="1">Uncharacterized protein</fullName>
    </submittedName>
</protein>
<gene>
    <name evidence="1" type="primary">SwPV025</name>
</gene>